<name>A0A078B8K3_STYLE</name>
<dbReference type="AlphaFoldDB" id="A0A078B8K3"/>
<evidence type="ECO:0000313" key="1">
    <source>
        <dbReference type="EMBL" id="CDW89627.1"/>
    </source>
</evidence>
<dbReference type="InParanoid" id="A0A078B8K3"/>
<proteinExistence type="predicted"/>
<protein>
    <submittedName>
        <fullName evidence="1">Uncharacterized protein</fullName>
    </submittedName>
</protein>
<evidence type="ECO:0000313" key="2">
    <source>
        <dbReference type="Proteomes" id="UP000039865"/>
    </source>
</evidence>
<dbReference type="Proteomes" id="UP000039865">
    <property type="component" value="Unassembled WGS sequence"/>
</dbReference>
<organism evidence="1 2">
    <name type="scientific">Stylonychia lemnae</name>
    <name type="common">Ciliate</name>
    <dbReference type="NCBI Taxonomy" id="5949"/>
    <lineage>
        <taxon>Eukaryota</taxon>
        <taxon>Sar</taxon>
        <taxon>Alveolata</taxon>
        <taxon>Ciliophora</taxon>
        <taxon>Intramacronucleata</taxon>
        <taxon>Spirotrichea</taxon>
        <taxon>Stichotrichia</taxon>
        <taxon>Sporadotrichida</taxon>
        <taxon>Oxytrichidae</taxon>
        <taxon>Stylonychinae</taxon>
        <taxon>Stylonychia</taxon>
    </lineage>
</organism>
<keyword evidence="2" id="KW-1185">Reference proteome</keyword>
<dbReference type="EMBL" id="CCKQ01017732">
    <property type="protein sequence ID" value="CDW89627.1"/>
    <property type="molecule type" value="Genomic_DNA"/>
</dbReference>
<sequence>MTSKEDEYREKIKVLDSKDRELKERERILEQRIKDEHDKMAQDKIKNLIRLSLQKTRYSS</sequence>
<reference evidence="1 2" key="1">
    <citation type="submission" date="2014-06" db="EMBL/GenBank/DDBJ databases">
        <authorList>
            <person name="Swart Estienne"/>
        </authorList>
    </citation>
    <scope>NUCLEOTIDE SEQUENCE [LARGE SCALE GENOMIC DNA]</scope>
    <source>
        <strain evidence="1 2">130c</strain>
    </source>
</reference>
<accession>A0A078B8K3</accession>
<gene>
    <name evidence="1" type="primary">Contig11415.g12208</name>
    <name evidence="1" type="ORF">STYLEM_18761</name>
</gene>